<evidence type="ECO:0000313" key="2">
    <source>
        <dbReference type="EMBL" id="GAA0207737.1"/>
    </source>
</evidence>
<proteinExistence type="predicted"/>
<accession>A0ABP3CJN6</accession>
<keyword evidence="3" id="KW-1185">Reference proteome</keyword>
<comment type="caution">
    <text evidence="2">The sequence shown here is derived from an EMBL/GenBank/DDBJ whole genome shotgun (WGS) entry which is preliminary data.</text>
</comment>
<sequence>MKATAADAPGCSAPTWAVPTALAPRKKVAADGALPALWTPEGGNFLVNGVGWPTYARRHGRWEAVRGSAGGVRGGGGGLARPAAAPDRRGLGAAGGRAG</sequence>
<dbReference type="EMBL" id="BAAABU010000001">
    <property type="protein sequence ID" value="GAA0207737.1"/>
    <property type="molecule type" value="Genomic_DNA"/>
</dbReference>
<name>A0ABP3CJN6_9PSEU</name>
<protein>
    <submittedName>
        <fullName evidence="2">Uncharacterized protein</fullName>
    </submittedName>
</protein>
<feature type="compositionally biased region" description="Gly residues" evidence="1">
    <location>
        <begin position="68"/>
        <end position="79"/>
    </location>
</feature>
<organism evidence="2 3">
    <name type="scientific">Saccharothrix mutabilis subsp. mutabilis</name>
    <dbReference type="NCBI Taxonomy" id="66855"/>
    <lineage>
        <taxon>Bacteria</taxon>
        <taxon>Bacillati</taxon>
        <taxon>Actinomycetota</taxon>
        <taxon>Actinomycetes</taxon>
        <taxon>Pseudonocardiales</taxon>
        <taxon>Pseudonocardiaceae</taxon>
        <taxon>Saccharothrix</taxon>
    </lineage>
</organism>
<reference evidence="3" key="1">
    <citation type="journal article" date="2019" name="Int. J. Syst. Evol. Microbiol.">
        <title>The Global Catalogue of Microorganisms (GCM) 10K type strain sequencing project: providing services to taxonomists for standard genome sequencing and annotation.</title>
        <authorList>
            <consortium name="The Broad Institute Genomics Platform"/>
            <consortium name="The Broad Institute Genome Sequencing Center for Infectious Disease"/>
            <person name="Wu L."/>
            <person name="Ma J."/>
        </authorList>
    </citation>
    <scope>NUCLEOTIDE SEQUENCE [LARGE SCALE GENOMIC DNA]</scope>
    <source>
        <strain evidence="3">JCM 3380</strain>
    </source>
</reference>
<evidence type="ECO:0000313" key="3">
    <source>
        <dbReference type="Proteomes" id="UP001500416"/>
    </source>
</evidence>
<gene>
    <name evidence="2" type="ORF">GCM10010492_01640</name>
</gene>
<feature type="region of interest" description="Disordered" evidence="1">
    <location>
        <begin position="67"/>
        <end position="99"/>
    </location>
</feature>
<dbReference type="Proteomes" id="UP001500416">
    <property type="component" value="Unassembled WGS sequence"/>
</dbReference>
<evidence type="ECO:0000256" key="1">
    <source>
        <dbReference type="SAM" id="MobiDB-lite"/>
    </source>
</evidence>